<keyword evidence="1" id="KW-1133">Transmembrane helix</keyword>
<dbReference type="RefSeq" id="WP_090028007.1">
    <property type="nucleotide sequence ID" value="NZ_FNEB01000003.1"/>
</dbReference>
<dbReference type="OrthoDB" id="7874312at2"/>
<protein>
    <submittedName>
        <fullName evidence="2">Uncharacterized protein</fullName>
    </submittedName>
</protein>
<keyword evidence="3" id="KW-1185">Reference proteome</keyword>
<evidence type="ECO:0000256" key="1">
    <source>
        <dbReference type="SAM" id="Phobius"/>
    </source>
</evidence>
<evidence type="ECO:0000313" key="3">
    <source>
        <dbReference type="Proteomes" id="UP000199340"/>
    </source>
</evidence>
<organism evidence="2 3">
    <name type="scientific">Lutimaribacter saemankumensis</name>
    <dbReference type="NCBI Taxonomy" id="490829"/>
    <lineage>
        <taxon>Bacteria</taxon>
        <taxon>Pseudomonadati</taxon>
        <taxon>Pseudomonadota</taxon>
        <taxon>Alphaproteobacteria</taxon>
        <taxon>Rhodobacterales</taxon>
        <taxon>Roseobacteraceae</taxon>
        <taxon>Lutimaribacter</taxon>
    </lineage>
</organism>
<accession>A0A1G8KTU1</accession>
<keyword evidence="1" id="KW-0812">Transmembrane</keyword>
<proteinExistence type="predicted"/>
<reference evidence="2 3" key="1">
    <citation type="submission" date="2016-10" db="EMBL/GenBank/DDBJ databases">
        <authorList>
            <person name="de Groot N.N."/>
        </authorList>
    </citation>
    <scope>NUCLEOTIDE SEQUENCE [LARGE SCALE GENOMIC DNA]</scope>
    <source>
        <strain evidence="2 3">DSM 28010</strain>
    </source>
</reference>
<dbReference type="AlphaFoldDB" id="A0A1G8KTU1"/>
<evidence type="ECO:0000313" key="2">
    <source>
        <dbReference type="EMBL" id="SDI46858.1"/>
    </source>
</evidence>
<gene>
    <name evidence="2" type="ORF">SAMN05421850_10338</name>
</gene>
<sequence length="123" mass="13982">MDSKDLSRKTAHLNALLEQKLGLRKGTLGHRANKAGRLLPGWVRRNLRQLDEAAQMSENPKLARMMDTSALDRAYSTALDYLKTINPKERRKDWWLSLASSMAFNLLLLAAIILGLLRWQGII</sequence>
<keyword evidence="1" id="KW-0472">Membrane</keyword>
<feature type="transmembrane region" description="Helical" evidence="1">
    <location>
        <begin position="94"/>
        <end position="117"/>
    </location>
</feature>
<dbReference type="Proteomes" id="UP000199340">
    <property type="component" value="Unassembled WGS sequence"/>
</dbReference>
<dbReference type="EMBL" id="FNEB01000003">
    <property type="protein sequence ID" value="SDI46858.1"/>
    <property type="molecule type" value="Genomic_DNA"/>
</dbReference>
<name>A0A1G8KTU1_9RHOB</name>
<dbReference type="STRING" id="490829.SAMN05421850_10338"/>